<evidence type="ECO:0000256" key="1">
    <source>
        <dbReference type="SAM" id="Phobius"/>
    </source>
</evidence>
<keyword evidence="1" id="KW-1133">Transmembrane helix</keyword>
<organism evidence="2 3">
    <name type="scientific">Anaerotignum lactatifermentans DSM 14214</name>
    <dbReference type="NCBI Taxonomy" id="1121323"/>
    <lineage>
        <taxon>Bacteria</taxon>
        <taxon>Bacillati</taxon>
        <taxon>Bacillota</taxon>
        <taxon>Clostridia</taxon>
        <taxon>Lachnospirales</taxon>
        <taxon>Anaerotignaceae</taxon>
        <taxon>Anaerotignum</taxon>
    </lineage>
</organism>
<keyword evidence="1" id="KW-0812">Transmembrane</keyword>
<feature type="transmembrane region" description="Helical" evidence="1">
    <location>
        <begin position="7"/>
        <end position="25"/>
    </location>
</feature>
<dbReference type="RefSeq" id="WP_159432877.1">
    <property type="nucleotide sequence ID" value="NZ_FRAH01000026.1"/>
</dbReference>
<name>A0A1M6SAG9_9FIRM</name>
<reference evidence="2 3" key="1">
    <citation type="submission" date="2016-11" db="EMBL/GenBank/DDBJ databases">
        <authorList>
            <person name="Jaros S."/>
            <person name="Januszkiewicz K."/>
            <person name="Wedrychowicz H."/>
        </authorList>
    </citation>
    <scope>NUCLEOTIDE SEQUENCE [LARGE SCALE GENOMIC DNA]</scope>
    <source>
        <strain evidence="2 3">DSM 14214</strain>
    </source>
</reference>
<sequence length="57" mass="6589">MDWKGNLQKSVIWGIFFSAAVQIIAERGHVNIMKFIAFALLFAVLYFLWLTLTGNRK</sequence>
<protein>
    <submittedName>
        <fullName evidence="2">Uncharacterized protein</fullName>
    </submittedName>
</protein>
<evidence type="ECO:0000313" key="3">
    <source>
        <dbReference type="Proteomes" id="UP000183975"/>
    </source>
</evidence>
<dbReference type="GeneID" id="78175519"/>
<keyword evidence="3" id="KW-1185">Reference proteome</keyword>
<keyword evidence="1" id="KW-0472">Membrane</keyword>
<dbReference type="OrthoDB" id="9789704at2"/>
<feature type="transmembrane region" description="Helical" evidence="1">
    <location>
        <begin position="31"/>
        <end position="52"/>
    </location>
</feature>
<gene>
    <name evidence="2" type="ORF">SAMN02745138_01694</name>
</gene>
<proteinExistence type="predicted"/>
<dbReference type="AlphaFoldDB" id="A0A1M6SAG9"/>
<dbReference type="Proteomes" id="UP000183975">
    <property type="component" value="Unassembled WGS sequence"/>
</dbReference>
<accession>A0A1M6SAG9</accession>
<dbReference type="EMBL" id="FRAH01000026">
    <property type="protein sequence ID" value="SHK41763.1"/>
    <property type="molecule type" value="Genomic_DNA"/>
</dbReference>
<evidence type="ECO:0000313" key="2">
    <source>
        <dbReference type="EMBL" id="SHK41763.1"/>
    </source>
</evidence>